<comment type="caution">
    <text evidence="5">The sequence shown here is derived from an EMBL/GenBank/DDBJ whole genome shotgun (WGS) entry which is preliminary data.</text>
</comment>
<comment type="cofactor">
    <cofactor evidence="1">
        <name>NAD(+)</name>
        <dbReference type="ChEBI" id="CHEBI:57540"/>
    </cofactor>
</comment>
<proteinExistence type="predicted"/>
<dbReference type="InterPro" id="IPR030960">
    <property type="entry name" value="DHQS/DOIS_N"/>
</dbReference>
<evidence type="ECO:0000313" key="5">
    <source>
        <dbReference type="EMBL" id="MBM7814649.1"/>
    </source>
</evidence>
<dbReference type="InterPro" id="IPR050071">
    <property type="entry name" value="Dehydroquinate_synthase"/>
</dbReference>
<dbReference type="Gene3D" id="3.40.50.1970">
    <property type="match status" value="1"/>
</dbReference>
<keyword evidence="6" id="KW-1185">Reference proteome</keyword>
<sequence length="424" mass="45628">MTDSLDNGKYATSAHYTGSGHIRCGPGGRSFTVDATFGLRSEVRLVNRVFDPATPDLAEVYRPAGRCVAIVDATVDHLHGNALREYFTAHGIPLVTMVCRALEADKTLDTVCRMTAFLGSDGCDVARGEPVLVVGGGVLTDTAGLACALLNRRTPYVMVGTSIVSAVDAGPSPRTCVNGTLMKNALGAYHPPVLTLVDRALFSTLAPEHLRHGAAEIVKMAAVDDEALFTLLQRHGRALLDTRFATTGDDPDLAAVADEVLFRSLHAYMRHEGTNMFETRQDRPHAYGHTWSAKFEPVAGLLHGHAVAVEMALTATLATLVGWLDEDGRDALVAVCRDLGLAVHHPVIEDLALMKVAQDTMRRKRGGSALWAVVPRGGLGKCDYLDDVEDALLAEAVDRHRAHCDRFPDGGSGLGMYLRDARWT</sequence>
<evidence type="ECO:0000256" key="1">
    <source>
        <dbReference type="ARBA" id="ARBA00001911"/>
    </source>
</evidence>
<accession>A0ABS2SG97</accession>
<dbReference type="EMBL" id="JAFBCL010000001">
    <property type="protein sequence ID" value="MBM7814649.1"/>
    <property type="molecule type" value="Genomic_DNA"/>
</dbReference>
<evidence type="ECO:0000259" key="3">
    <source>
        <dbReference type="Pfam" id="PF01761"/>
    </source>
</evidence>
<evidence type="ECO:0000259" key="4">
    <source>
        <dbReference type="Pfam" id="PF24621"/>
    </source>
</evidence>
<feature type="domain" description="3-dehydroquinate synthase N-terminal" evidence="3">
    <location>
        <begin position="98"/>
        <end position="211"/>
    </location>
</feature>
<keyword evidence="5" id="KW-0456">Lyase</keyword>
<gene>
    <name evidence="5" type="ORF">JOE68_005514</name>
</gene>
<dbReference type="GO" id="GO:0003856">
    <property type="term" value="F:3-dehydroquinate synthase activity"/>
    <property type="evidence" value="ECO:0007669"/>
    <property type="project" value="UniProtKB-EC"/>
</dbReference>
<keyword evidence="2" id="KW-0520">NAD</keyword>
<dbReference type="Proteomes" id="UP001195724">
    <property type="component" value="Unassembled WGS sequence"/>
</dbReference>
<organism evidence="5 6">
    <name type="scientific">Saccharothrix algeriensis</name>
    <dbReference type="NCBI Taxonomy" id="173560"/>
    <lineage>
        <taxon>Bacteria</taxon>
        <taxon>Bacillati</taxon>
        <taxon>Actinomycetota</taxon>
        <taxon>Actinomycetes</taxon>
        <taxon>Pseudonocardiales</taxon>
        <taxon>Pseudonocardiaceae</taxon>
        <taxon>Saccharothrix</taxon>
    </lineage>
</organism>
<dbReference type="EC" id="4.2.3.4" evidence="5"/>
<dbReference type="Gene3D" id="1.20.1090.10">
    <property type="entry name" value="Dehydroquinate synthase-like - alpha domain"/>
    <property type="match status" value="1"/>
</dbReference>
<dbReference type="RefSeq" id="WP_204845270.1">
    <property type="nucleotide sequence ID" value="NZ_JAFBCL010000001.1"/>
</dbReference>
<dbReference type="Pfam" id="PF24621">
    <property type="entry name" value="DHQS_C"/>
    <property type="match status" value="1"/>
</dbReference>
<evidence type="ECO:0000313" key="6">
    <source>
        <dbReference type="Proteomes" id="UP001195724"/>
    </source>
</evidence>
<dbReference type="SUPFAM" id="SSF56796">
    <property type="entry name" value="Dehydroquinate synthase-like"/>
    <property type="match status" value="1"/>
</dbReference>
<reference evidence="5 6" key="1">
    <citation type="submission" date="2021-01" db="EMBL/GenBank/DDBJ databases">
        <title>Sequencing the genomes of 1000 actinobacteria strains.</title>
        <authorList>
            <person name="Klenk H.-P."/>
        </authorList>
    </citation>
    <scope>NUCLEOTIDE SEQUENCE [LARGE SCALE GENOMIC DNA]</scope>
    <source>
        <strain evidence="5 6">DSM 44581</strain>
    </source>
</reference>
<feature type="domain" description="3-dehydroquinate synthase C-terminal" evidence="4">
    <location>
        <begin position="213"/>
        <end position="353"/>
    </location>
</feature>
<dbReference type="PANTHER" id="PTHR43622">
    <property type="entry name" value="3-DEHYDROQUINATE SYNTHASE"/>
    <property type="match status" value="1"/>
</dbReference>
<dbReference type="Pfam" id="PF01761">
    <property type="entry name" value="DHQ_synthase"/>
    <property type="match status" value="1"/>
</dbReference>
<dbReference type="InterPro" id="IPR056179">
    <property type="entry name" value="DHQS_C"/>
</dbReference>
<evidence type="ECO:0000256" key="2">
    <source>
        <dbReference type="ARBA" id="ARBA00023027"/>
    </source>
</evidence>
<protein>
    <submittedName>
        <fullName evidence="5">3-dehydroquinate synthase</fullName>
        <ecNumber evidence="5">4.2.3.4</ecNumber>
    </submittedName>
</protein>
<dbReference type="PANTHER" id="PTHR43622:SF3">
    <property type="entry name" value="2-EPI-5-EPI-VALIOLONE SYNTHASE"/>
    <property type="match status" value="1"/>
</dbReference>
<name>A0ABS2SG97_9PSEU</name>